<dbReference type="EMBL" id="LHPF02000018">
    <property type="protein sequence ID" value="PSC70811.1"/>
    <property type="molecule type" value="Genomic_DNA"/>
</dbReference>
<keyword evidence="3" id="KW-1185">Reference proteome</keyword>
<feature type="compositionally biased region" description="Low complexity" evidence="1">
    <location>
        <begin position="300"/>
        <end position="309"/>
    </location>
</feature>
<evidence type="ECO:0000256" key="1">
    <source>
        <dbReference type="SAM" id="MobiDB-lite"/>
    </source>
</evidence>
<dbReference type="PANTHER" id="PTHR33824">
    <property type="entry name" value="POLYKETIDE CYCLASE/DEHYDRASE AND LIPID TRANSPORT SUPERFAMILY PROTEIN"/>
    <property type="match status" value="1"/>
</dbReference>
<dbReference type="SUPFAM" id="SSF55961">
    <property type="entry name" value="Bet v1-like"/>
    <property type="match status" value="1"/>
</dbReference>
<evidence type="ECO:0000313" key="3">
    <source>
        <dbReference type="Proteomes" id="UP000239649"/>
    </source>
</evidence>
<dbReference type="AlphaFoldDB" id="A0A2P6V9S8"/>
<accession>A0A2P6V9S8</accession>
<proteinExistence type="predicted"/>
<dbReference type="InterPro" id="IPR023393">
    <property type="entry name" value="START-like_dom_sf"/>
</dbReference>
<protein>
    <submittedName>
        <fullName evidence="2">Cyclase dehydrase</fullName>
    </submittedName>
</protein>
<dbReference type="PANTHER" id="PTHR33824:SF7">
    <property type="entry name" value="POLYKETIDE CYCLASE_DEHYDRASE AND LIPID TRANSPORT SUPERFAMILY PROTEIN"/>
    <property type="match status" value="1"/>
</dbReference>
<evidence type="ECO:0000313" key="2">
    <source>
        <dbReference type="EMBL" id="PSC70811.1"/>
    </source>
</evidence>
<dbReference type="InterPro" id="IPR047137">
    <property type="entry name" value="ORF3"/>
</dbReference>
<dbReference type="Gene3D" id="3.30.530.20">
    <property type="match status" value="1"/>
</dbReference>
<feature type="compositionally biased region" description="Low complexity" evidence="1">
    <location>
        <begin position="247"/>
        <end position="270"/>
    </location>
</feature>
<feature type="region of interest" description="Disordered" evidence="1">
    <location>
        <begin position="247"/>
        <end position="309"/>
    </location>
</feature>
<reference evidence="2 3" key="1">
    <citation type="journal article" date="2018" name="Plant J.">
        <title>Genome sequences of Chlorella sorokiniana UTEX 1602 and Micractinium conductrix SAG 241.80: implications to maltose excretion by a green alga.</title>
        <authorList>
            <person name="Arriola M.B."/>
            <person name="Velmurugan N."/>
            <person name="Zhang Y."/>
            <person name="Plunkett M.H."/>
            <person name="Hondzo H."/>
            <person name="Barney B.M."/>
        </authorList>
    </citation>
    <scope>NUCLEOTIDE SEQUENCE [LARGE SCALE GENOMIC DNA]</scope>
    <source>
        <strain evidence="2 3">SAG 241.80</strain>
    </source>
</reference>
<sequence>MGEPVSEDELAVLDPDFEIVAAPDGIEGRAGYTPYEFIDFTDINLKHEVVTRVDKPISEVYALWEDRLNWPSWFTMIEEVGFQEGEEDLCALNMWYRWAMTPWLQLYVALRRTQAEKNKYILEEPVDGAPLVAAVLFQEDDGRGGTLVTLRISYLLPRVLAEYAGQIAVYGDVDRKLQGCMARMKEVVEEADCVAAAAEGAAAMAQIRADLPEHTQQQLGYEAQWEAEKQRWAAEQQQRQAAAAVAQSEAAAAAPPAQAEAPAGVAAEPEPAAKPKRTPRRASSKEATVASGKARRAKGSRAAQSADGA</sequence>
<dbReference type="OrthoDB" id="511056at2759"/>
<name>A0A2P6V9S8_9CHLO</name>
<comment type="caution">
    <text evidence="2">The sequence shown here is derived from an EMBL/GenBank/DDBJ whole genome shotgun (WGS) entry which is preliminary data.</text>
</comment>
<organism evidence="2 3">
    <name type="scientific">Micractinium conductrix</name>
    <dbReference type="NCBI Taxonomy" id="554055"/>
    <lineage>
        <taxon>Eukaryota</taxon>
        <taxon>Viridiplantae</taxon>
        <taxon>Chlorophyta</taxon>
        <taxon>core chlorophytes</taxon>
        <taxon>Trebouxiophyceae</taxon>
        <taxon>Chlorellales</taxon>
        <taxon>Chlorellaceae</taxon>
        <taxon>Chlorella clade</taxon>
        <taxon>Micractinium</taxon>
    </lineage>
</organism>
<gene>
    <name evidence="2" type="ORF">C2E20_5791</name>
</gene>
<dbReference type="Proteomes" id="UP000239649">
    <property type="component" value="Unassembled WGS sequence"/>
</dbReference>